<evidence type="ECO:0000313" key="26">
    <source>
        <dbReference type="Proteomes" id="UP000593567"/>
    </source>
</evidence>
<name>A0A7J7K2D4_BUGNE</name>
<sequence>MAQVSKNIRQAWEFLMKRGKGFDSLLKNAELISAGEGTCKCKMVVEEHHVNKMKTLHGGMTATLVDSVSTMALVCTEPYLPGVSVDLSVSYLRGAPLGEEITIDAKALKIGKNLSFLTVDVTDSKGKLIAQGKHTKFVSKDQPVIGE</sequence>
<evidence type="ECO:0000256" key="14">
    <source>
        <dbReference type="ARBA" id="ARBA00047969"/>
    </source>
</evidence>
<evidence type="ECO:0000256" key="15">
    <source>
        <dbReference type="ARBA" id="ARBA00048074"/>
    </source>
</evidence>
<evidence type="ECO:0000256" key="10">
    <source>
        <dbReference type="ARBA" id="ARBA00023128"/>
    </source>
</evidence>
<comment type="similarity">
    <text evidence="5">Belongs to the thioesterase PaaI family.</text>
</comment>
<keyword evidence="11" id="KW-0206">Cytoskeleton</keyword>
<evidence type="ECO:0000256" key="11">
    <source>
        <dbReference type="ARBA" id="ARBA00023212"/>
    </source>
</evidence>
<dbReference type="GO" id="GO:0005634">
    <property type="term" value="C:nucleus"/>
    <property type="evidence" value="ECO:0007669"/>
    <property type="project" value="UniProtKB-SubCell"/>
</dbReference>
<proteinExistence type="inferred from homology"/>
<evidence type="ECO:0000256" key="18">
    <source>
        <dbReference type="ARBA" id="ARBA00058205"/>
    </source>
</evidence>
<keyword evidence="26" id="KW-1185">Reference proteome</keyword>
<comment type="catalytic activity">
    <reaction evidence="17">
        <text>a fatty acyl-CoA + H2O = a fatty acid + CoA + H(+)</text>
        <dbReference type="Rhea" id="RHEA:16781"/>
        <dbReference type="ChEBI" id="CHEBI:15377"/>
        <dbReference type="ChEBI" id="CHEBI:15378"/>
        <dbReference type="ChEBI" id="CHEBI:28868"/>
        <dbReference type="ChEBI" id="CHEBI:57287"/>
        <dbReference type="ChEBI" id="CHEBI:77636"/>
    </reaction>
    <physiologicalReaction direction="left-to-right" evidence="17">
        <dbReference type="Rhea" id="RHEA:16782"/>
    </physiologicalReaction>
</comment>
<dbReference type="NCBIfam" id="TIGR00369">
    <property type="entry name" value="unchar_dom_1"/>
    <property type="match status" value="1"/>
</dbReference>
<evidence type="ECO:0000256" key="8">
    <source>
        <dbReference type="ARBA" id="ARBA00022990"/>
    </source>
</evidence>
<gene>
    <name evidence="25" type="ORF">EB796_009594</name>
</gene>
<comment type="subunit">
    <text evidence="19">Homotetramer. Interacts with PCTP.</text>
</comment>
<comment type="catalytic activity">
    <reaction evidence="15">
        <text>dodecanoyl-CoA + H2O = dodecanoate + CoA + H(+)</text>
        <dbReference type="Rhea" id="RHEA:30135"/>
        <dbReference type="ChEBI" id="CHEBI:15377"/>
        <dbReference type="ChEBI" id="CHEBI:15378"/>
        <dbReference type="ChEBI" id="CHEBI:18262"/>
        <dbReference type="ChEBI" id="CHEBI:57287"/>
        <dbReference type="ChEBI" id="CHEBI:57375"/>
    </reaction>
    <physiologicalReaction direction="left-to-right" evidence="15">
        <dbReference type="Rhea" id="RHEA:30136"/>
    </physiologicalReaction>
</comment>
<evidence type="ECO:0000256" key="1">
    <source>
        <dbReference type="ARBA" id="ARBA00004123"/>
    </source>
</evidence>
<dbReference type="Pfam" id="PF03061">
    <property type="entry name" value="4HBT"/>
    <property type="match status" value="1"/>
</dbReference>
<dbReference type="GO" id="GO:0005819">
    <property type="term" value="C:spindle"/>
    <property type="evidence" value="ECO:0007669"/>
    <property type="project" value="UniProtKB-SubCell"/>
</dbReference>
<keyword evidence="12" id="KW-0539">Nucleus</keyword>
<evidence type="ECO:0000256" key="19">
    <source>
        <dbReference type="ARBA" id="ARBA00064709"/>
    </source>
</evidence>
<dbReference type="FunFam" id="3.10.129.10:FF:000021">
    <property type="entry name" value="Acyl-coenzyme A thioesterase 13"/>
    <property type="match status" value="1"/>
</dbReference>
<evidence type="ECO:0000256" key="2">
    <source>
        <dbReference type="ARBA" id="ARBA00004173"/>
    </source>
</evidence>
<dbReference type="GO" id="GO:0006629">
    <property type="term" value="P:lipid metabolic process"/>
    <property type="evidence" value="ECO:0007669"/>
    <property type="project" value="UniProtKB-KW"/>
</dbReference>
<dbReference type="InterPro" id="IPR029069">
    <property type="entry name" value="HotDog_dom_sf"/>
</dbReference>
<dbReference type="EMBL" id="VXIV02001535">
    <property type="protein sequence ID" value="KAF6032094.1"/>
    <property type="molecule type" value="Genomic_DNA"/>
</dbReference>
<comment type="catalytic activity">
    <reaction evidence="13">
        <text>octanoyl-CoA + H2O = octanoate + CoA + H(+)</text>
        <dbReference type="Rhea" id="RHEA:30143"/>
        <dbReference type="ChEBI" id="CHEBI:15377"/>
        <dbReference type="ChEBI" id="CHEBI:15378"/>
        <dbReference type="ChEBI" id="CHEBI:25646"/>
        <dbReference type="ChEBI" id="CHEBI:57287"/>
        <dbReference type="ChEBI" id="CHEBI:57386"/>
    </reaction>
    <physiologicalReaction direction="left-to-right" evidence="13">
        <dbReference type="Rhea" id="RHEA:30144"/>
    </physiologicalReaction>
</comment>
<dbReference type="OrthoDB" id="46529at2759"/>
<reference evidence="25" key="1">
    <citation type="submission" date="2020-06" db="EMBL/GenBank/DDBJ databases">
        <title>Draft genome of Bugula neritina, a colonial animal packing powerful symbionts and potential medicines.</title>
        <authorList>
            <person name="Rayko M."/>
        </authorList>
    </citation>
    <scope>NUCLEOTIDE SEQUENCE [LARGE SCALE GENOMIC DNA]</scope>
    <source>
        <strain evidence="25">Kwan_BN1</strain>
    </source>
</reference>
<keyword evidence="9" id="KW-0443">Lipid metabolism</keyword>
<evidence type="ECO:0000256" key="22">
    <source>
        <dbReference type="ARBA" id="ARBA00081533"/>
    </source>
</evidence>
<comment type="catalytic activity">
    <reaction evidence="14">
        <text>decanoyl-CoA + H2O = decanoate + CoA + H(+)</text>
        <dbReference type="Rhea" id="RHEA:40059"/>
        <dbReference type="ChEBI" id="CHEBI:15377"/>
        <dbReference type="ChEBI" id="CHEBI:15378"/>
        <dbReference type="ChEBI" id="CHEBI:27689"/>
        <dbReference type="ChEBI" id="CHEBI:57287"/>
        <dbReference type="ChEBI" id="CHEBI:61430"/>
    </reaction>
    <physiologicalReaction direction="left-to-right" evidence="14">
        <dbReference type="Rhea" id="RHEA:40060"/>
    </physiologicalReaction>
</comment>
<comment type="function">
    <text evidence="18">Catalyzes the hydrolysis of acyl-CoAs into free fatty acids and coenzyme A (CoASH), regulating their respective intracellular levels. Has acyl-CoA thioesterase activity towards medium (C12) and long-chain (C18) fatty acyl-CoA substrates. Can also hydrolyze 3-hydroxyphenylacetyl-CoA and 3,4-dihydroxyphenylacetyl-CoA (in vitro). May play a role in controlling adaptive thermogenesis.</text>
</comment>
<keyword evidence="8" id="KW-0007">Acetylation</keyword>
<evidence type="ECO:0000256" key="6">
    <source>
        <dbReference type="ARBA" id="ARBA00022490"/>
    </source>
</evidence>
<dbReference type="PANTHER" id="PTHR21660:SF1">
    <property type="entry name" value="ACYL-COENZYME A THIOESTERASE 13"/>
    <property type="match status" value="1"/>
</dbReference>
<comment type="subcellular location">
    <subcellularLocation>
        <location evidence="3">Cytoplasm</location>
        <location evidence="3">Cytoskeleton</location>
        <location evidence="3">Spindle</location>
    </subcellularLocation>
    <subcellularLocation>
        <location evidence="4">Cytoplasm</location>
        <location evidence="4">Cytosol</location>
    </subcellularLocation>
    <subcellularLocation>
        <location evidence="2">Mitochondrion</location>
    </subcellularLocation>
    <subcellularLocation>
        <location evidence="1">Nucleus</location>
    </subcellularLocation>
</comment>
<dbReference type="GO" id="GO:0005829">
    <property type="term" value="C:cytosol"/>
    <property type="evidence" value="ECO:0007669"/>
    <property type="project" value="UniProtKB-SubCell"/>
</dbReference>
<evidence type="ECO:0000256" key="5">
    <source>
        <dbReference type="ARBA" id="ARBA00008324"/>
    </source>
</evidence>
<evidence type="ECO:0000256" key="9">
    <source>
        <dbReference type="ARBA" id="ARBA00023098"/>
    </source>
</evidence>
<dbReference type="AlphaFoldDB" id="A0A7J7K2D4"/>
<evidence type="ECO:0000256" key="23">
    <source>
        <dbReference type="ARBA" id="ARBA00083956"/>
    </source>
</evidence>
<dbReference type="InterPro" id="IPR003736">
    <property type="entry name" value="PAAI_dom"/>
</dbReference>
<organism evidence="25 26">
    <name type="scientific">Bugula neritina</name>
    <name type="common">Brown bryozoan</name>
    <name type="synonym">Sertularia neritina</name>
    <dbReference type="NCBI Taxonomy" id="10212"/>
    <lineage>
        <taxon>Eukaryota</taxon>
        <taxon>Metazoa</taxon>
        <taxon>Spiralia</taxon>
        <taxon>Lophotrochozoa</taxon>
        <taxon>Bryozoa</taxon>
        <taxon>Gymnolaemata</taxon>
        <taxon>Cheilostomatida</taxon>
        <taxon>Flustrina</taxon>
        <taxon>Buguloidea</taxon>
        <taxon>Bugulidae</taxon>
        <taxon>Bugula</taxon>
    </lineage>
</organism>
<dbReference type="InterPro" id="IPR006683">
    <property type="entry name" value="Thioestr_dom"/>
</dbReference>
<keyword evidence="7" id="KW-0378">Hydrolase</keyword>
<evidence type="ECO:0000256" key="12">
    <source>
        <dbReference type="ARBA" id="ARBA00023242"/>
    </source>
</evidence>
<dbReference type="GO" id="GO:0047617">
    <property type="term" value="F:fatty acyl-CoA hydrolase activity"/>
    <property type="evidence" value="ECO:0007669"/>
    <property type="project" value="InterPro"/>
</dbReference>
<evidence type="ECO:0000313" key="25">
    <source>
        <dbReference type="EMBL" id="KAF6032094.1"/>
    </source>
</evidence>
<evidence type="ECO:0000259" key="24">
    <source>
        <dbReference type="Pfam" id="PF03061"/>
    </source>
</evidence>
<comment type="catalytic activity">
    <reaction evidence="16">
        <text>hexanoyl-CoA + H2O = hexanoate + CoA + H(+)</text>
        <dbReference type="Rhea" id="RHEA:40115"/>
        <dbReference type="ChEBI" id="CHEBI:15377"/>
        <dbReference type="ChEBI" id="CHEBI:15378"/>
        <dbReference type="ChEBI" id="CHEBI:17120"/>
        <dbReference type="ChEBI" id="CHEBI:57287"/>
        <dbReference type="ChEBI" id="CHEBI:62620"/>
    </reaction>
    <physiologicalReaction direction="left-to-right" evidence="16">
        <dbReference type="Rhea" id="RHEA:40116"/>
    </physiologicalReaction>
</comment>
<accession>A0A7J7K2D4</accession>
<keyword evidence="10" id="KW-0496">Mitochondrion</keyword>
<evidence type="ECO:0000256" key="17">
    <source>
        <dbReference type="ARBA" id="ARBA00052976"/>
    </source>
</evidence>
<dbReference type="InterPro" id="IPR039298">
    <property type="entry name" value="ACOT13"/>
</dbReference>
<dbReference type="GO" id="GO:0005739">
    <property type="term" value="C:mitochondrion"/>
    <property type="evidence" value="ECO:0007669"/>
    <property type="project" value="UniProtKB-SubCell"/>
</dbReference>
<comment type="caution">
    <text evidence="25">The sequence shown here is derived from an EMBL/GenBank/DDBJ whole genome shotgun (WGS) entry which is preliminary data.</text>
</comment>
<dbReference type="CDD" id="cd03443">
    <property type="entry name" value="PaaI_thioesterase"/>
    <property type="match status" value="1"/>
</dbReference>
<evidence type="ECO:0000256" key="7">
    <source>
        <dbReference type="ARBA" id="ARBA00022801"/>
    </source>
</evidence>
<dbReference type="PANTHER" id="PTHR21660">
    <property type="entry name" value="THIOESTERASE SUPERFAMILY MEMBER-RELATED"/>
    <property type="match status" value="1"/>
</dbReference>
<evidence type="ECO:0000256" key="4">
    <source>
        <dbReference type="ARBA" id="ARBA00004514"/>
    </source>
</evidence>
<feature type="domain" description="Thioesterase" evidence="24">
    <location>
        <begin position="54"/>
        <end position="129"/>
    </location>
</feature>
<evidence type="ECO:0000256" key="21">
    <source>
        <dbReference type="ARBA" id="ARBA00075657"/>
    </source>
</evidence>
<dbReference type="Proteomes" id="UP000593567">
    <property type="component" value="Unassembled WGS sequence"/>
</dbReference>
<evidence type="ECO:0000256" key="16">
    <source>
        <dbReference type="ARBA" id="ARBA00050199"/>
    </source>
</evidence>
<keyword evidence="6" id="KW-0963">Cytoplasm</keyword>
<dbReference type="Gene3D" id="3.10.129.10">
    <property type="entry name" value="Hotdog Thioesterase"/>
    <property type="match status" value="1"/>
</dbReference>
<evidence type="ECO:0000256" key="3">
    <source>
        <dbReference type="ARBA" id="ARBA00004186"/>
    </source>
</evidence>
<protein>
    <recommendedName>
        <fullName evidence="20">Acyl-coenzyme A thioesterase 13</fullName>
    </recommendedName>
    <alternativeName>
        <fullName evidence="22">Hotdog-fold thioesterase superfamily member 2</fullName>
    </alternativeName>
    <alternativeName>
        <fullName evidence="21">Palmitoyl-CoA hydrolase</fullName>
    </alternativeName>
    <alternativeName>
        <fullName evidence="23">Thioesterase superfamily member 2</fullName>
    </alternativeName>
</protein>
<evidence type="ECO:0000256" key="20">
    <source>
        <dbReference type="ARBA" id="ARBA00067273"/>
    </source>
</evidence>
<evidence type="ECO:0000256" key="13">
    <source>
        <dbReference type="ARBA" id="ARBA00047588"/>
    </source>
</evidence>
<dbReference type="SUPFAM" id="SSF54637">
    <property type="entry name" value="Thioesterase/thiol ester dehydrase-isomerase"/>
    <property type="match status" value="1"/>
</dbReference>